<dbReference type="PRINTS" id="PR00081">
    <property type="entry name" value="GDHRDH"/>
</dbReference>
<evidence type="ECO:0000313" key="6">
    <source>
        <dbReference type="Proteomes" id="UP000700596"/>
    </source>
</evidence>
<protein>
    <submittedName>
        <fullName evidence="5">NADP-dependent L-serine/L-allo-threonine dehydrogenase ydfG</fullName>
    </submittedName>
</protein>
<reference evidence="5" key="1">
    <citation type="journal article" date="2021" name="Nat. Commun.">
        <title>Genetic determinants of endophytism in the Arabidopsis root mycobiome.</title>
        <authorList>
            <person name="Mesny F."/>
            <person name="Miyauchi S."/>
            <person name="Thiergart T."/>
            <person name="Pickel B."/>
            <person name="Atanasova L."/>
            <person name="Karlsson M."/>
            <person name="Huettel B."/>
            <person name="Barry K.W."/>
            <person name="Haridas S."/>
            <person name="Chen C."/>
            <person name="Bauer D."/>
            <person name="Andreopoulos W."/>
            <person name="Pangilinan J."/>
            <person name="LaButti K."/>
            <person name="Riley R."/>
            <person name="Lipzen A."/>
            <person name="Clum A."/>
            <person name="Drula E."/>
            <person name="Henrissat B."/>
            <person name="Kohler A."/>
            <person name="Grigoriev I.V."/>
            <person name="Martin F.M."/>
            <person name="Hacquard S."/>
        </authorList>
    </citation>
    <scope>NUCLEOTIDE SEQUENCE</scope>
    <source>
        <strain evidence="5">MPI-CAGE-CH-0243</strain>
    </source>
</reference>
<proteinExistence type="inferred from homology"/>
<name>A0A9P9EJ81_9PLEO</name>
<dbReference type="OrthoDB" id="1933717at2759"/>
<dbReference type="AlphaFoldDB" id="A0A9P9EJ81"/>
<dbReference type="Pfam" id="PF00106">
    <property type="entry name" value="adh_short"/>
    <property type="match status" value="1"/>
</dbReference>
<dbReference type="EMBL" id="JAGMWT010000001">
    <property type="protein sequence ID" value="KAH7138673.1"/>
    <property type="molecule type" value="Genomic_DNA"/>
</dbReference>
<dbReference type="Gene3D" id="3.40.50.720">
    <property type="entry name" value="NAD(P)-binding Rossmann-like Domain"/>
    <property type="match status" value="1"/>
</dbReference>
<dbReference type="Proteomes" id="UP000700596">
    <property type="component" value="Unassembled WGS sequence"/>
</dbReference>
<gene>
    <name evidence="5" type="ORF">B0J11DRAFT_22403</name>
</gene>
<dbReference type="PANTHER" id="PTHR42901">
    <property type="entry name" value="ALCOHOL DEHYDROGENASE"/>
    <property type="match status" value="1"/>
</dbReference>
<dbReference type="InterPro" id="IPR002347">
    <property type="entry name" value="SDR_fam"/>
</dbReference>
<organism evidence="5 6">
    <name type="scientific">Dendryphion nanum</name>
    <dbReference type="NCBI Taxonomy" id="256645"/>
    <lineage>
        <taxon>Eukaryota</taxon>
        <taxon>Fungi</taxon>
        <taxon>Dikarya</taxon>
        <taxon>Ascomycota</taxon>
        <taxon>Pezizomycotina</taxon>
        <taxon>Dothideomycetes</taxon>
        <taxon>Pleosporomycetidae</taxon>
        <taxon>Pleosporales</taxon>
        <taxon>Torulaceae</taxon>
        <taxon>Dendryphion</taxon>
    </lineage>
</organism>
<keyword evidence="6" id="KW-1185">Reference proteome</keyword>
<sequence>MSLSDKTVLITGASMGIGRSMALRLAQENPAHLILLSRSHDKLETIRDEIKAQNLAATPNVIIAAIDIQDQKAVNEAIEKTVNETGQPIDILINNAGLALGTPNIFSDLKIPDINTMIGTNISGLLYTTHAVLNAGKMLSRSHGTILNITSTTALEAPPFPGEAIYHASKAFQEGFTNSLRNELSSTSIRVLALRPGVVATHFHEQRVGFDKGMYDGFMEGFEPLVADDVAEAAAWMLGQGERVSVKALDVVPTAQRSLAVFDRGWVERQGEAMKD</sequence>
<comment type="similarity">
    <text evidence="1 3">Belongs to the short-chain dehydrogenases/reductases (SDR) family.</text>
</comment>
<dbReference type="GO" id="GO:0016491">
    <property type="term" value="F:oxidoreductase activity"/>
    <property type="evidence" value="ECO:0007669"/>
    <property type="project" value="UniProtKB-KW"/>
</dbReference>
<dbReference type="PRINTS" id="PR00080">
    <property type="entry name" value="SDRFAMILY"/>
</dbReference>
<dbReference type="SUPFAM" id="SSF51735">
    <property type="entry name" value="NAD(P)-binding Rossmann-fold domains"/>
    <property type="match status" value="1"/>
</dbReference>
<dbReference type="SMART" id="SM00822">
    <property type="entry name" value="PKS_KR"/>
    <property type="match status" value="1"/>
</dbReference>
<comment type="caution">
    <text evidence="5">The sequence shown here is derived from an EMBL/GenBank/DDBJ whole genome shotgun (WGS) entry which is preliminary data.</text>
</comment>
<keyword evidence="2" id="KW-0560">Oxidoreductase</keyword>
<evidence type="ECO:0000259" key="4">
    <source>
        <dbReference type="SMART" id="SM00822"/>
    </source>
</evidence>
<feature type="domain" description="Ketoreductase" evidence="4">
    <location>
        <begin position="6"/>
        <end position="195"/>
    </location>
</feature>
<evidence type="ECO:0000256" key="2">
    <source>
        <dbReference type="ARBA" id="ARBA00023002"/>
    </source>
</evidence>
<dbReference type="FunFam" id="3.40.50.720:FF:000710">
    <property type="entry name" value="Serine 3-dehydrogenase"/>
    <property type="match status" value="1"/>
</dbReference>
<evidence type="ECO:0000313" key="5">
    <source>
        <dbReference type="EMBL" id="KAH7138673.1"/>
    </source>
</evidence>
<accession>A0A9P9EJ81</accession>
<evidence type="ECO:0000256" key="1">
    <source>
        <dbReference type="ARBA" id="ARBA00006484"/>
    </source>
</evidence>
<evidence type="ECO:0000256" key="3">
    <source>
        <dbReference type="RuleBase" id="RU000363"/>
    </source>
</evidence>
<dbReference type="InterPro" id="IPR036291">
    <property type="entry name" value="NAD(P)-bd_dom_sf"/>
</dbReference>
<dbReference type="PANTHER" id="PTHR42901:SF1">
    <property type="entry name" value="ALCOHOL DEHYDROGENASE"/>
    <property type="match status" value="1"/>
</dbReference>
<dbReference type="InterPro" id="IPR057326">
    <property type="entry name" value="KR_dom"/>
</dbReference>